<dbReference type="RefSeq" id="WP_003714007.1">
    <property type="nucleotide sequence ID" value="NZ_CP019894.1"/>
</dbReference>
<dbReference type="Proteomes" id="UP000191249">
    <property type="component" value="Chromosome"/>
</dbReference>
<dbReference type="EMBL" id="CP019894">
    <property type="protein sequence ID" value="ARB03608.1"/>
    <property type="molecule type" value="Genomic_DNA"/>
</dbReference>
<dbReference type="AlphaFoldDB" id="A0AAU8VD36"/>
<organism evidence="1 2">
    <name type="scientific">Neisseria lactamica</name>
    <dbReference type="NCBI Taxonomy" id="486"/>
    <lineage>
        <taxon>Bacteria</taxon>
        <taxon>Pseudomonadati</taxon>
        <taxon>Pseudomonadota</taxon>
        <taxon>Betaproteobacteria</taxon>
        <taxon>Neisseriales</taxon>
        <taxon>Neisseriaceae</taxon>
        <taxon>Neisseria</taxon>
    </lineage>
</organism>
<gene>
    <name evidence="1" type="ORF">B2G52_00585</name>
</gene>
<proteinExistence type="predicted"/>
<reference evidence="1 2" key="1">
    <citation type="submission" date="2017-03" db="EMBL/GenBank/DDBJ databases">
        <title>N. lactamica Y92-1009 whole genome sequence.</title>
        <authorList>
            <person name="Pandey A.K."/>
            <person name="Read R.C."/>
        </authorList>
    </citation>
    <scope>NUCLEOTIDE SEQUENCE [LARGE SCALE GENOMIC DNA]</scope>
    <source>
        <strain evidence="1 2">Y92-1009</strain>
    </source>
</reference>
<sequence>MKGFFALYGNFLPGNGGCFWGVFFNVDDMAEENINFDDDIKKAPFTWPSEGLVKESNAPFDGTQYVVD</sequence>
<accession>A0AAU8VD36</accession>
<name>A0AAU8VD36_NEILA</name>
<protein>
    <submittedName>
        <fullName evidence="1">Uncharacterized protein</fullName>
    </submittedName>
</protein>
<evidence type="ECO:0000313" key="2">
    <source>
        <dbReference type="Proteomes" id="UP000191249"/>
    </source>
</evidence>
<evidence type="ECO:0000313" key="1">
    <source>
        <dbReference type="EMBL" id="ARB03608.1"/>
    </source>
</evidence>